<dbReference type="Proteomes" id="UP001165080">
    <property type="component" value="Unassembled WGS sequence"/>
</dbReference>
<proteinExistence type="predicted"/>
<dbReference type="InterPro" id="IPR008271">
    <property type="entry name" value="Ser/Thr_kinase_AS"/>
</dbReference>
<dbReference type="InterPro" id="IPR001245">
    <property type="entry name" value="Ser-Thr/Tyr_kinase_cat_dom"/>
</dbReference>
<dbReference type="InterPro" id="IPR051681">
    <property type="entry name" value="Ser/Thr_Kinases-Pseudokinases"/>
</dbReference>
<dbReference type="GO" id="GO:0005524">
    <property type="term" value="F:ATP binding"/>
    <property type="evidence" value="ECO:0007669"/>
    <property type="project" value="UniProtKB-UniRule"/>
</dbReference>
<name>A0A9W6BXY7_9CHLO</name>
<evidence type="ECO:0000256" key="4">
    <source>
        <dbReference type="ARBA" id="ARBA00022777"/>
    </source>
</evidence>
<evidence type="ECO:0000256" key="3">
    <source>
        <dbReference type="ARBA" id="ARBA00022741"/>
    </source>
</evidence>
<dbReference type="GO" id="GO:0004674">
    <property type="term" value="F:protein serine/threonine kinase activity"/>
    <property type="evidence" value="ECO:0007669"/>
    <property type="project" value="UniProtKB-KW"/>
</dbReference>
<feature type="compositionally biased region" description="Low complexity" evidence="7">
    <location>
        <begin position="311"/>
        <end position="330"/>
    </location>
</feature>
<keyword evidence="2" id="KW-0808">Transferase</keyword>
<dbReference type="Gene3D" id="1.10.510.10">
    <property type="entry name" value="Transferase(Phosphotransferase) domain 1"/>
    <property type="match status" value="1"/>
</dbReference>
<feature type="region of interest" description="Disordered" evidence="7">
    <location>
        <begin position="889"/>
        <end position="918"/>
    </location>
</feature>
<keyword evidence="5 6" id="KW-0067">ATP-binding</keyword>
<keyword evidence="4" id="KW-0418">Kinase</keyword>
<feature type="compositionally biased region" description="Low complexity" evidence="7">
    <location>
        <begin position="1560"/>
        <end position="1583"/>
    </location>
</feature>
<evidence type="ECO:0000256" key="1">
    <source>
        <dbReference type="ARBA" id="ARBA00022527"/>
    </source>
</evidence>
<feature type="compositionally biased region" description="Low complexity" evidence="7">
    <location>
        <begin position="1652"/>
        <end position="1675"/>
    </location>
</feature>
<feature type="compositionally biased region" description="Pro residues" evidence="7">
    <location>
        <begin position="889"/>
        <end position="900"/>
    </location>
</feature>
<keyword evidence="11" id="KW-1185">Reference proteome</keyword>
<dbReference type="InterPro" id="IPR000719">
    <property type="entry name" value="Prot_kinase_dom"/>
</dbReference>
<feature type="transmembrane region" description="Helical" evidence="8">
    <location>
        <begin position="664"/>
        <end position="685"/>
    </location>
</feature>
<feature type="region of interest" description="Disordered" evidence="7">
    <location>
        <begin position="1036"/>
        <end position="1138"/>
    </location>
</feature>
<reference evidence="10 11" key="1">
    <citation type="journal article" date="2023" name="Commun. Biol.">
        <title>Reorganization of the ancestral sex-determining regions during the evolution of trioecy in Pleodorina starrii.</title>
        <authorList>
            <person name="Takahashi K."/>
            <person name="Suzuki S."/>
            <person name="Kawai-Toyooka H."/>
            <person name="Yamamoto K."/>
            <person name="Hamaji T."/>
            <person name="Ootsuki R."/>
            <person name="Yamaguchi H."/>
            <person name="Kawachi M."/>
            <person name="Higashiyama T."/>
            <person name="Nozaki H."/>
        </authorList>
    </citation>
    <scope>NUCLEOTIDE SEQUENCE [LARGE SCALE GENOMIC DNA]</scope>
    <source>
        <strain evidence="10 11">NIES-4479</strain>
    </source>
</reference>
<feature type="compositionally biased region" description="Low complexity" evidence="7">
    <location>
        <begin position="1059"/>
        <end position="1080"/>
    </location>
</feature>
<feature type="domain" description="Protein kinase" evidence="9">
    <location>
        <begin position="969"/>
        <end position="1364"/>
    </location>
</feature>
<feature type="compositionally biased region" description="Low complexity" evidence="7">
    <location>
        <begin position="1445"/>
        <end position="1463"/>
    </location>
</feature>
<protein>
    <recommendedName>
        <fullName evidence="9">Protein kinase domain-containing protein</fullName>
    </recommendedName>
</protein>
<feature type="region of interest" description="Disordered" evidence="7">
    <location>
        <begin position="1475"/>
        <end position="1630"/>
    </location>
</feature>
<feature type="compositionally biased region" description="Low complexity" evidence="7">
    <location>
        <begin position="1099"/>
        <end position="1109"/>
    </location>
</feature>
<dbReference type="EMBL" id="BRXU01000033">
    <property type="protein sequence ID" value="GLC60304.1"/>
    <property type="molecule type" value="Genomic_DNA"/>
</dbReference>
<sequence>MPLLMLSCSRKVRTQSPAADGCATELLPGTAGCLNRRAHALGSQRHRLLLALWLAAAVIAALSITGFHSLLATQERAAGNVVEPLVIDVMELQQGQPPSLPAAAPSPQRALLSTTPGTCAVSITYWAVVYDPQGPDFKGYWQIKTTQQSVPALRSWALGWTFTAGERMLFSGDESEFSDYEEQPGGPAPATVRGLVLQDSWPGGSVVRPFQSVTVMVDNATTANGTLSDANGTDMFFTHMAIKGPAAVIDRNASSDSSQQTFLDGPPYAPMRAASPTDVFVNNMACMVKEQVSYAPITVLIADAAAGADAASNSSTAGGQQQQTAEAAGNDTSPAVSLLTADYSSTLMNITLSNNGSSGGEVIPLHSIQVQYWFQGSNDTAEAAATAGNITDSGGRGSKSASPFEMKCWYINPAQAAGLDCSMLTWNISRATNGVPGAQYVLALGFVNTTAGNLVPRSGSSANDGTDGSQSYSDEGTSRIYFVELVISIAPTGPGSKLNAQQDYSHMNTPVLFGSEDPLATPDLNALLGTLSAGDGIARILLPRQSLPNPRIPAYLDNFIAWGSPPNPAWEQPAAVSMDDQQQGQGQPVTTDINSVLPPGSYCDEGSDGGLLYCQWKASYCCNTISTETAIVTELPPYIVDAITSMSQLPPPSPPQALSPGKKAAIIIGSVAAFIGILIAAVLLLRRRWRHDGRGEGGGDNAWDDGFGGGGDGFDRGSMGSGQRGMFVELHRLQQQPPYHVLDDINVTASEADELRSVVDAAWWQRNSPHQGGPMGQQGLLPKYPTMPAEAFMAHVEALSPPTTRELREHLLASVSGVGCLVGGRTAEAAVAETAEVEHIDTWAAAAVTGLQDDGGILLRILTNKAKTWAGRVSETWELLPDYPPHLLLPPLQPPEPAGPQPEAAELEPCPDAQPPTSSLLHTAVTRRMPSLAHDEGRGCGTAGVAALPMSLSMGPIELDVDFETEVAPNLVRLIGVGGFGRVYEGTWRGRKVAVKTVTIDSEAQRQALAKEAQITARFSCCERIVQLLGVSLGPSSASGAAASHGGGGRKISSGGGTETTSSSGDHNLAPATPAQPLATETRHGEVSNPGTETHVISPPVGGQQQQQGVPPPPPGDPASTQQPPSSSRSVQGGGQQPLLSALGCQQLAALIMELCEGGNLGDRIRHPHMRRLEYLEVLQLCRDVAEGLAHLHRFGVLHRDLKPGNVLLDSKGRAKIADFGISRLQDPARSWISVTAPGGTINYMAPELFNGSHVDERADIYSLGCIMYEALTRQVPFGNMQRGAVKELGSRGGAPGGEAAGGGMVAAGNPAAVIMAVAVLGKRPELPDWVPRGLAELITACWAEDPKARPAAAQVFFRLDALIAQELARRALRVPWATAGGGRPRVSCPGLPAAESTTSGGPAATPTPPLTPAQAEFSRGVPGGPSVDWSSQPQLPKQALGGQQVHQTSHTSSSPPSAVNAAAAAASLRSAAGSGSAAAAGGQRLETPTGTQQPEHQQQHLQQQSAMGRQQLCLPASPSETPAPPPQPPLRRLPRRAALPPKPPWPPRTTDLPPPPQPQEGGPTQNQWLQLQIPQQPLEPLLMTWQQPLESADDNQQQQQPQQPGPATEVLSAAAAAAESDSGPAGVSISQSVLSLVQMGAAAFGVAAPTGVAKSSGGSSWAGGSSDDNAASGGEEAPPVRGSSGRPPLPLAAAAAILPAEGDTPVSAAAKPYTATL</sequence>
<gene>
    <name evidence="10" type="primary">PLEST007506</name>
    <name evidence="10" type="ORF">PLESTB_001596400</name>
</gene>
<keyword evidence="3 6" id="KW-0547">Nucleotide-binding</keyword>
<dbReference type="SMART" id="SM00220">
    <property type="entry name" value="S_TKc"/>
    <property type="match status" value="1"/>
</dbReference>
<feature type="compositionally biased region" description="Pro residues" evidence="7">
    <location>
        <begin position="1541"/>
        <end position="1559"/>
    </location>
</feature>
<feature type="compositionally biased region" description="Low complexity" evidence="7">
    <location>
        <begin position="1493"/>
        <end position="1505"/>
    </location>
</feature>
<evidence type="ECO:0000256" key="7">
    <source>
        <dbReference type="SAM" id="MobiDB-lite"/>
    </source>
</evidence>
<dbReference type="InterPro" id="IPR017441">
    <property type="entry name" value="Protein_kinase_ATP_BS"/>
</dbReference>
<accession>A0A9W6BXY7</accession>
<keyword evidence="1" id="KW-0723">Serine/threonine-protein kinase</keyword>
<evidence type="ECO:0000259" key="9">
    <source>
        <dbReference type="PROSITE" id="PS50011"/>
    </source>
</evidence>
<dbReference type="Pfam" id="PF07714">
    <property type="entry name" value="PK_Tyr_Ser-Thr"/>
    <property type="match status" value="1"/>
</dbReference>
<feature type="region of interest" description="Disordered" evidence="7">
    <location>
        <begin position="1379"/>
        <end position="1463"/>
    </location>
</feature>
<dbReference type="InterPro" id="IPR011009">
    <property type="entry name" value="Kinase-like_dom_sf"/>
</dbReference>
<comment type="caution">
    <text evidence="10">The sequence shown here is derived from an EMBL/GenBank/DDBJ whole genome shotgun (WGS) entry which is preliminary data.</text>
</comment>
<dbReference type="PANTHER" id="PTHR44329">
    <property type="entry name" value="SERINE/THREONINE-PROTEIN KINASE TNNI3K-RELATED"/>
    <property type="match status" value="1"/>
</dbReference>
<feature type="region of interest" description="Disordered" evidence="7">
    <location>
        <begin position="1651"/>
        <end position="1690"/>
    </location>
</feature>
<dbReference type="PROSITE" id="PS50011">
    <property type="entry name" value="PROTEIN_KINASE_DOM"/>
    <property type="match status" value="1"/>
</dbReference>
<dbReference type="PROSITE" id="PS00107">
    <property type="entry name" value="PROTEIN_KINASE_ATP"/>
    <property type="match status" value="1"/>
</dbReference>
<dbReference type="PROSITE" id="PS00108">
    <property type="entry name" value="PROTEIN_KINASE_ST"/>
    <property type="match status" value="1"/>
</dbReference>
<dbReference type="Pfam" id="PF00069">
    <property type="entry name" value="Pkinase"/>
    <property type="match status" value="1"/>
</dbReference>
<keyword evidence="8" id="KW-0472">Membrane</keyword>
<feature type="binding site" evidence="6">
    <location>
        <position position="996"/>
    </location>
    <ligand>
        <name>ATP</name>
        <dbReference type="ChEBI" id="CHEBI:30616"/>
    </ligand>
</feature>
<keyword evidence="8" id="KW-1133">Transmembrane helix</keyword>
<evidence type="ECO:0000313" key="11">
    <source>
        <dbReference type="Proteomes" id="UP001165080"/>
    </source>
</evidence>
<feature type="compositionally biased region" description="Gly residues" evidence="7">
    <location>
        <begin position="1045"/>
        <end position="1058"/>
    </location>
</feature>
<feature type="transmembrane region" description="Helical" evidence="8">
    <location>
        <begin position="48"/>
        <end position="71"/>
    </location>
</feature>
<feature type="compositionally biased region" description="Pro residues" evidence="7">
    <location>
        <begin position="1522"/>
        <end position="1532"/>
    </location>
</feature>
<evidence type="ECO:0000256" key="2">
    <source>
        <dbReference type="ARBA" id="ARBA00022679"/>
    </source>
</evidence>
<keyword evidence="8" id="KW-0812">Transmembrane</keyword>
<evidence type="ECO:0000256" key="5">
    <source>
        <dbReference type="ARBA" id="ARBA00022840"/>
    </source>
</evidence>
<evidence type="ECO:0000256" key="6">
    <source>
        <dbReference type="PROSITE-ProRule" id="PRU10141"/>
    </source>
</evidence>
<evidence type="ECO:0000256" key="8">
    <source>
        <dbReference type="SAM" id="Phobius"/>
    </source>
</evidence>
<dbReference type="Gene3D" id="3.30.200.20">
    <property type="entry name" value="Phosphorylase Kinase, domain 1"/>
    <property type="match status" value="1"/>
</dbReference>
<evidence type="ECO:0000313" key="10">
    <source>
        <dbReference type="EMBL" id="GLC60304.1"/>
    </source>
</evidence>
<organism evidence="10 11">
    <name type="scientific">Pleodorina starrii</name>
    <dbReference type="NCBI Taxonomy" id="330485"/>
    <lineage>
        <taxon>Eukaryota</taxon>
        <taxon>Viridiplantae</taxon>
        <taxon>Chlorophyta</taxon>
        <taxon>core chlorophytes</taxon>
        <taxon>Chlorophyceae</taxon>
        <taxon>CS clade</taxon>
        <taxon>Chlamydomonadales</taxon>
        <taxon>Volvocaceae</taxon>
        <taxon>Pleodorina</taxon>
    </lineage>
</organism>
<dbReference type="SUPFAM" id="SSF56112">
    <property type="entry name" value="Protein kinase-like (PK-like)"/>
    <property type="match status" value="1"/>
</dbReference>
<feature type="region of interest" description="Disordered" evidence="7">
    <location>
        <begin position="311"/>
        <end position="332"/>
    </location>
</feature>
<feature type="compositionally biased region" description="Low complexity" evidence="7">
    <location>
        <begin position="1118"/>
        <end position="1131"/>
    </location>
</feature>